<keyword evidence="7" id="KW-0234">DNA repair</keyword>
<keyword evidence="8" id="KW-0413">Isomerase</keyword>
<evidence type="ECO:0000256" key="3">
    <source>
        <dbReference type="ARBA" id="ARBA00022801"/>
    </source>
</evidence>
<dbReference type="GO" id="GO:0005524">
    <property type="term" value="F:ATP binding"/>
    <property type="evidence" value="ECO:0007669"/>
    <property type="project" value="UniProtKB-KW"/>
</dbReference>
<dbReference type="Gene3D" id="3.40.50.300">
    <property type="entry name" value="P-loop containing nucleotide triphosphate hydrolases"/>
    <property type="match status" value="2"/>
</dbReference>
<dbReference type="InterPro" id="IPR052511">
    <property type="entry name" value="ATP-dep_Helicase"/>
</dbReference>
<dbReference type="PROSITE" id="PS51192">
    <property type="entry name" value="HELICASE_ATP_BIND_1"/>
    <property type="match status" value="1"/>
</dbReference>
<gene>
    <name evidence="13" type="ORF">SAMN05428957_11438</name>
</gene>
<dbReference type="GO" id="GO:0006281">
    <property type="term" value="P:DNA repair"/>
    <property type="evidence" value="ECO:0007669"/>
    <property type="project" value="UniProtKB-KW"/>
</dbReference>
<keyword evidence="1" id="KW-0547">Nucleotide-binding</keyword>
<dbReference type="InterPro" id="IPR045628">
    <property type="entry name" value="Lhr_WH_dom"/>
</dbReference>
<evidence type="ECO:0000256" key="7">
    <source>
        <dbReference type="ARBA" id="ARBA00023204"/>
    </source>
</evidence>
<dbReference type="Pfam" id="PF00270">
    <property type="entry name" value="DEAD"/>
    <property type="match status" value="1"/>
</dbReference>
<feature type="region of interest" description="Disordered" evidence="10">
    <location>
        <begin position="958"/>
        <end position="1053"/>
    </location>
</feature>
<organism evidence="13 14">
    <name type="scientific">Oryzisolibacter propanilivorax</name>
    <dbReference type="NCBI Taxonomy" id="1527607"/>
    <lineage>
        <taxon>Bacteria</taxon>
        <taxon>Pseudomonadati</taxon>
        <taxon>Pseudomonadota</taxon>
        <taxon>Betaproteobacteria</taxon>
        <taxon>Burkholderiales</taxon>
        <taxon>Comamonadaceae</taxon>
        <taxon>Oryzisolibacter</taxon>
    </lineage>
</organism>
<dbReference type="InterPro" id="IPR001650">
    <property type="entry name" value="Helicase_C-like"/>
</dbReference>
<sequence>MPDAQPRLQRPDATAWLAARGWQPFPFQRQVWRAMAAGRSGLLHATTGAGKTYAVWLGALQALASDLEEKTAHVRTKKGDVATEKIARKTPLRPAHAPLTVLWITPMRALAGDTLKALAAPLAELARAHPLLARWTLAARTGDSTGAERSAQQRRLPTVLVTTPESLSLLLARADAQEQLGRVRLVVADEWHELLGSKRGVQLQLALARLVTWNPRLMAWGMSATLGNLPEAMDTLLAPLPGGRDGTLVQGRIDKTLVVDTLLPAAPERFSWAGHLGLRMLPAVVAELEASSTTLVFVNVRSQAERWYQALLQARPDWAGQIALHHGSLDRAVREWVEAGLKSGRLRAVVATSSLDLGVDFTPVERVLQIGSPKGVARLLQRAGRSGHAPGRPSRITLVPTHSLEIVEAAAARDAIRAGQVESRRSPVQPFDVLVQHLVTVALGGGFTPDGLYAEVRRTRAYRDLPRTLFDWCLDFVSGGGRALAAYPDYRRVAPDEEGIWRVPEARLARRHRANIGTIVADASMSVQILHGARLGSVEESFVSRLSPGDAFVFAGQVLELVRIEQMTAYVRRAPASRATVPRWGGSRMPLSLVLADFVVRELAQAAQGRWRSPELRAVRPLLELQARWSELPTPETLLAEVLHTREGWHLFLYPFAGRHVHMGLASVLAWRAAQQAPGTFSIAVNDYGLELVSADARDWAALLPGLLQPTTGAPQACAAGGAGAGPVGAEVLPDLAESVYPDDRADGDAVAGGARNKATSAGNVGGTERAGSPAGAAGHGTDADTDTGAVPATGLDTDLDMGGALPVSADDSAYGAERQALLHEVLASLNATEMARRRFREIARVAGLIFQSHPGEQRSARQLQASAQLFFEVFRKYDGDNLLLHQARAEVLSQELDVDQLQAALARMRAQRLRVHTLARPGPLAFPLMVERFREKLSNEALADRIARMLGDLEAAADTRGAPPPVSAQDVVPPDPPLRRRKRAAPARAAGSSSPGAPEGRHAPSEEPPQAPDSAGAIAAALTFSGAGGADEGSAARKPRRARKPSRPLPPL</sequence>
<proteinExistence type="predicted"/>
<name>A0A1G9VQZ0_9BURK</name>
<dbReference type="InterPro" id="IPR026362">
    <property type="entry name" value="DEXH_lig_assoc"/>
</dbReference>
<dbReference type="Pfam" id="PF08494">
    <property type="entry name" value="DEAD_assoc"/>
    <property type="match status" value="2"/>
</dbReference>
<dbReference type="InterPro" id="IPR011545">
    <property type="entry name" value="DEAD/DEAH_box_helicase_dom"/>
</dbReference>
<dbReference type="EMBL" id="FNHP01000014">
    <property type="protein sequence ID" value="SDM74527.1"/>
    <property type="molecule type" value="Genomic_DNA"/>
</dbReference>
<evidence type="ECO:0000259" key="11">
    <source>
        <dbReference type="PROSITE" id="PS51192"/>
    </source>
</evidence>
<evidence type="ECO:0000256" key="2">
    <source>
        <dbReference type="ARBA" id="ARBA00022763"/>
    </source>
</evidence>
<accession>A0A1G9VQZ0</accession>
<keyword evidence="3" id="KW-0378">Hydrolase</keyword>
<keyword evidence="5" id="KW-0067">ATP-binding</keyword>
<dbReference type="SUPFAM" id="SSF52540">
    <property type="entry name" value="P-loop containing nucleoside triphosphate hydrolases"/>
    <property type="match status" value="1"/>
</dbReference>
<dbReference type="PANTHER" id="PTHR47962:SF3">
    <property type="entry name" value="LARGE ATP-DEPENDENT HELICASE-RELATED PROTEIN"/>
    <property type="match status" value="1"/>
</dbReference>
<keyword evidence="9" id="KW-0175">Coiled coil</keyword>
<protein>
    <submittedName>
        <fullName evidence="13">ATP-dependent helicase Lhr and Lhr-like helicase</fullName>
    </submittedName>
</protein>
<dbReference type="GO" id="GO:0003677">
    <property type="term" value="F:DNA binding"/>
    <property type="evidence" value="ECO:0007669"/>
    <property type="project" value="UniProtKB-KW"/>
</dbReference>
<feature type="region of interest" description="Disordered" evidence="10">
    <location>
        <begin position="743"/>
        <end position="798"/>
    </location>
</feature>
<dbReference type="Pfam" id="PF00271">
    <property type="entry name" value="Helicase_C"/>
    <property type="match status" value="1"/>
</dbReference>
<evidence type="ECO:0000256" key="1">
    <source>
        <dbReference type="ARBA" id="ARBA00022741"/>
    </source>
</evidence>
<evidence type="ECO:0000256" key="5">
    <source>
        <dbReference type="ARBA" id="ARBA00022840"/>
    </source>
</evidence>
<dbReference type="CDD" id="cd18796">
    <property type="entry name" value="SF2_C_LHR"/>
    <property type="match status" value="1"/>
</dbReference>
<dbReference type="InterPro" id="IPR027417">
    <property type="entry name" value="P-loop_NTPase"/>
</dbReference>
<evidence type="ECO:0000256" key="4">
    <source>
        <dbReference type="ARBA" id="ARBA00022806"/>
    </source>
</evidence>
<feature type="compositionally biased region" description="Low complexity" evidence="10">
    <location>
        <begin position="775"/>
        <end position="795"/>
    </location>
</feature>
<evidence type="ECO:0000256" key="8">
    <source>
        <dbReference type="ARBA" id="ARBA00023235"/>
    </source>
</evidence>
<dbReference type="OrthoDB" id="9815222at2"/>
<dbReference type="PANTHER" id="PTHR47962">
    <property type="entry name" value="ATP-DEPENDENT HELICASE LHR-RELATED-RELATED"/>
    <property type="match status" value="1"/>
</dbReference>
<evidence type="ECO:0000313" key="14">
    <source>
        <dbReference type="Proteomes" id="UP000198552"/>
    </source>
</evidence>
<dbReference type="SMART" id="SM00487">
    <property type="entry name" value="DEXDc"/>
    <property type="match status" value="1"/>
</dbReference>
<dbReference type="GO" id="GO:0004386">
    <property type="term" value="F:helicase activity"/>
    <property type="evidence" value="ECO:0007669"/>
    <property type="project" value="UniProtKB-KW"/>
</dbReference>
<dbReference type="InterPro" id="IPR014001">
    <property type="entry name" value="Helicase_ATP-bd"/>
</dbReference>
<dbReference type="SMART" id="SM00490">
    <property type="entry name" value="HELICc"/>
    <property type="match status" value="1"/>
</dbReference>
<feature type="compositionally biased region" description="Basic residues" evidence="10">
    <location>
        <begin position="1038"/>
        <end position="1047"/>
    </location>
</feature>
<keyword evidence="4 13" id="KW-0347">Helicase</keyword>
<dbReference type="STRING" id="1527607.SAMN05428957_11438"/>
<dbReference type="Pfam" id="PF19306">
    <property type="entry name" value="WHD_Lhr"/>
    <property type="match status" value="1"/>
</dbReference>
<dbReference type="NCBIfam" id="TIGR04121">
    <property type="entry name" value="DEXH_lig_assoc"/>
    <property type="match status" value="1"/>
</dbReference>
<dbReference type="InterPro" id="IPR013701">
    <property type="entry name" value="Lhr-like_DEAD/DEAH_assoc"/>
</dbReference>
<feature type="coiled-coil region" evidence="9">
    <location>
        <begin position="885"/>
        <end position="912"/>
    </location>
</feature>
<evidence type="ECO:0000256" key="9">
    <source>
        <dbReference type="SAM" id="Coils"/>
    </source>
</evidence>
<dbReference type="AlphaFoldDB" id="A0A1G9VQZ0"/>
<feature type="domain" description="Helicase ATP-binding" evidence="11">
    <location>
        <begin position="32"/>
        <end position="244"/>
    </location>
</feature>
<keyword evidence="14" id="KW-1185">Reference proteome</keyword>
<reference evidence="14" key="1">
    <citation type="submission" date="2016-10" db="EMBL/GenBank/DDBJ databases">
        <authorList>
            <person name="Varghese N."/>
            <person name="Submissions S."/>
        </authorList>
    </citation>
    <scope>NUCLEOTIDE SEQUENCE [LARGE SCALE GENOMIC DNA]</scope>
    <source>
        <strain evidence="14">EPL6</strain>
    </source>
</reference>
<keyword evidence="2" id="KW-0227">DNA damage</keyword>
<evidence type="ECO:0000313" key="13">
    <source>
        <dbReference type="EMBL" id="SDM74527.1"/>
    </source>
</evidence>
<dbReference type="GO" id="GO:0016887">
    <property type="term" value="F:ATP hydrolysis activity"/>
    <property type="evidence" value="ECO:0007669"/>
    <property type="project" value="TreeGrafter"/>
</dbReference>
<keyword evidence="6" id="KW-0238">DNA-binding</keyword>
<evidence type="ECO:0000259" key="12">
    <source>
        <dbReference type="PROSITE" id="PS51194"/>
    </source>
</evidence>
<feature type="compositionally biased region" description="Low complexity" evidence="10">
    <location>
        <begin position="987"/>
        <end position="999"/>
    </location>
</feature>
<dbReference type="Proteomes" id="UP000198552">
    <property type="component" value="Unassembled WGS sequence"/>
</dbReference>
<dbReference type="RefSeq" id="WP_139182770.1">
    <property type="nucleotide sequence ID" value="NZ_FNHP01000014.1"/>
</dbReference>
<evidence type="ECO:0000256" key="6">
    <source>
        <dbReference type="ARBA" id="ARBA00023125"/>
    </source>
</evidence>
<feature type="domain" description="Helicase C-terminal" evidence="12">
    <location>
        <begin position="280"/>
        <end position="439"/>
    </location>
</feature>
<evidence type="ECO:0000256" key="10">
    <source>
        <dbReference type="SAM" id="MobiDB-lite"/>
    </source>
</evidence>
<dbReference type="PROSITE" id="PS51194">
    <property type="entry name" value="HELICASE_CTER"/>
    <property type="match status" value="1"/>
</dbReference>